<dbReference type="Pfam" id="PF02518">
    <property type="entry name" value="HATPase_c"/>
    <property type="match status" value="1"/>
</dbReference>
<dbReference type="Pfam" id="PF00512">
    <property type="entry name" value="HisKA"/>
    <property type="match status" value="1"/>
</dbReference>
<dbReference type="OrthoDB" id="9810730at2"/>
<evidence type="ECO:0000256" key="12">
    <source>
        <dbReference type="SAM" id="Coils"/>
    </source>
</evidence>
<dbReference type="CDD" id="cd00130">
    <property type="entry name" value="PAS"/>
    <property type="match status" value="2"/>
</dbReference>
<feature type="domain" description="Response regulatory" evidence="14">
    <location>
        <begin position="690"/>
        <end position="804"/>
    </location>
</feature>
<dbReference type="SMART" id="SM00091">
    <property type="entry name" value="PAS"/>
    <property type="match status" value="3"/>
</dbReference>
<feature type="coiled-coil region" evidence="12">
    <location>
        <begin position="5"/>
        <end position="32"/>
    </location>
</feature>
<evidence type="ECO:0000256" key="11">
    <source>
        <dbReference type="PROSITE-ProRule" id="PRU00169"/>
    </source>
</evidence>
<dbReference type="InterPro" id="IPR004358">
    <property type="entry name" value="Sig_transdc_His_kin-like_C"/>
</dbReference>
<dbReference type="NCBIfam" id="TIGR00229">
    <property type="entry name" value="sensory_box"/>
    <property type="match status" value="3"/>
</dbReference>
<dbReference type="GO" id="GO:0000155">
    <property type="term" value="F:phosphorelay sensor kinase activity"/>
    <property type="evidence" value="ECO:0007669"/>
    <property type="project" value="InterPro"/>
</dbReference>
<dbReference type="SMART" id="SM00388">
    <property type="entry name" value="HisKA"/>
    <property type="match status" value="1"/>
</dbReference>
<gene>
    <name evidence="16" type="ORF">C1E24_13345</name>
</gene>
<evidence type="ECO:0000256" key="5">
    <source>
        <dbReference type="ARBA" id="ARBA00022741"/>
    </source>
</evidence>
<dbReference type="InterPro" id="IPR000014">
    <property type="entry name" value="PAS"/>
</dbReference>
<feature type="domain" description="Histidine kinase" evidence="13">
    <location>
        <begin position="448"/>
        <end position="668"/>
    </location>
</feature>
<dbReference type="Gene3D" id="3.40.50.2300">
    <property type="match status" value="1"/>
</dbReference>
<dbReference type="PROSITE" id="PS50113">
    <property type="entry name" value="PAC"/>
    <property type="match status" value="2"/>
</dbReference>
<evidence type="ECO:0000313" key="16">
    <source>
        <dbReference type="EMBL" id="TLX46637.1"/>
    </source>
</evidence>
<dbReference type="PANTHER" id="PTHR45339:SF1">
    <property type="entry name" value="HYBRID SIGNAL TRANSDUCTION HISTIDINE KINASE J"/>
    <property type="match status" value="1"/>
</dbReference>
<evidence type="ECO:0000313" key="17">
    <source>
        <dbReference type="Proteomes" id="UP000309186"/>
    </source>
</evidence>
<dbReference type="PRINTS" id="PR00344">
    <property type="entry name" value="BCTRLSENSOR"/>
</dbReference>
<accession>A0A5R9Q2M2</accession>
<dbReference type="Pfam" id="PF08447">
    <property type="entry name" value="PAS_3"/>
    <property type="match status" value="1"/>
</dbReference>
<evidence type="ECO:0000259" key="15">
    <source>
        <dbReference type="PROSITE" id="PS50113"/>
    </source>
</evidence>
<evidence type="ECO:0000256" key="1">
    <source>
        <dbReference type="ARBA" id="ARBA00000085"/>
    </source>
</evidence>
<evidence type="ECO:0000256" key="9">
    <source>
        <dbReference type="ARBA" id="ARBA00064003"/>
    </source>
</evidence>
<evidence type="ECO:0000259" key="13">
    <source>
        <dbReference type="PROSITE" id="PS50109"/>
    </source>
</evidence>
<dbReference type="FunFam" id="3.30.565.10:FF:000010">
    <property type="entry name" value="Sensor histidine kinase RcsC"/>
    <property type="match status" value="1"/>
</dbReference>
<dbReference type="InterPro" id="IPR036097">
    <property type="entry name" value="HisK_dim/P_sf"/>
</dbReference>
<keyword evidence="4" id="KW-0808">Transferase</keyword>
<dbReference type="Pfam" id="PF00072">
    <property type="entry name" value="Response_reg"/>
    <property type="match status" value="1"/>
</dbReference>
<dbReference type="Gene3D" id="1.10.287.130">
    <property type="match status" value="1"/>
</dbReference>
<dbReference type="InterPro" id="IPR005467">
    <property type="entry name" value="His_kinase_dom"/>
</dbReference>
<dbReference type="SMART" id="SM00086">
    <property type="entry name" value="PAC"/>
    <property type="match status" value="3"/>
</dbReference>
<evidence type="ECO:0000256" key="4">
    <source>
        <dbReference type="ARBA" id="ARBA00022679"/>
    </source>
</evidence>
<keyword evidence="5" id="KW-0547">Nucleotide-binding</keyword>
<dbReference type="Gene3D" id="2.10.70.100">
    <property type="match status" value="1"/>
</dbReference>
<dbReference type="InterPro" id="IPR013655">
    <property type="entry name" value="PAS_fold_3"/>
</dbReference>
<dbReference type="AlphaFoldDB" id="A0A5R9Q2M2"/>
<dbReference type="Proteomes" id="UP000309186">
    <property type="component" value="Unassembled WGS sequence"/>
</dbReference>
<feature type="coiled-coil region" evidence="12">
    <location>
        <begin position="286"/>
        <end position="313"/>
    </location>
</feature>
<dbReference type="SUPFAM" id="SSF47384">
    <property type="entry name" value="Homodimeric domain of signal transducing histidine kinase"/>
    <property type="match status" value="1"/>
</dbReference>
<dbReference type="CDD" id="cd00082">
    <property type="entry name" value="HisKA"/>
    <property type="match status" value="1"/>
</dbReference>
<dbReference type="EMBL" id="PPSW01000021">
    <property type="protein sequence ID" value="TLX46637.1"/>
    <property type="molecule type" value="Genomic_DNA"/>
</dbReference>
<dbReference type="CDD" id="cd17546">
    <property type="entry name" value="REC_hyHK_CKI1_RcsC-like"/>
    <property type="match status" value="1"/>
</dbReference>
<keyword evidence="12" id="KW-0175">Coiled coil</keyword>
<dbReference type="CDD" id="cd16922">
    <property type="entry name" value="HATPase_EvgS-ArcB-TorS-like"/>
    <property type="match status" value="1"/>
</dbReference>
<dbReference type="Gene3D" id="3.30.565.10">
    <property type="entry name" value="Histidine kinase-like ATPase, C-terminal domain"/>
    <property type="match status" value="1"/>
</dbReference>
<dbReference type="Gene3D" id="3.30.450.20">
    <property type="entry name" value="PAS domain"/>
    <property type="match status" value="3"/>
</dbReference>
<evidence type="ECO:0000256" key="8">
    <source>
        <dbReference type="ARBA" id="ARBA00023012"/>
    </source>
</evidence>
<dbReference type="SMART" id="SM00448">
    <property type="entry name" value="REC"/>
    <property type="match status" value="1"/>
</dbReference>
<evidence type="ECO:0000256" key="10">
    <source>
        <dbReference type="ARBA" id="ARBA00068150"/>
    </source>
</evidence>
<dbReference type="GO" id="GO:0005524">
    <property type="term" value="F:ATP binding"/>
    <property type="evidence" value="ECO:0007669"/>
    <property type="project" value="UniProtKB-KW"/>
</dbReference>
<dbReference type="InterPro" id="IPR035965">
    <property type="entry name" value="PAS-like_dom_sf"/>
</dbReference>
<evidence type="ECO:0000256" key="7">
    <source>
        <dbReference type="ARBA" id="ARBA00022840"/>
    </source>
</evidence>
<dbReference type="InterPro" id="IPR001789">
    <property type="entry name" value="Sig_transdc_resp-reg_receiver"/>
</dbReference>
<dbReference type="SUPFAM" id="SSF55785">
    <property type="entry name" value="PYP-like sensor domain (PAS domain)"/>
    <property type="match status" value="3"/>
</dbReference>
<dbReference type="EC" id="2.7.13.3" evidence="2"/>
<sequence>MQVNQNQLELENKQLKERLSEISHERDKYKKLFEVSADALSIIDLDSGKFIECNQAAVDMHGVQSIDCFLELSPADLSPEYQNCGRSSDDMAREYIEQAIKVGPQLFQWTHSRADASTFPCLVSLTPLIVGETRLILAIGRDISELMKAEAKLESLSFKSKALEEAVLEEQEKFEKFVNLAPVGIAINSIEDGSFDFVNLEFSKMTGYSIEELNNMDYWALTPKKYEQQEAEQLESLQKFGSYGPYQKEYIKKNGETNPVLLSGIKITNKHNQNFIWSVVQDISEQKRTEREIHEAREKADALALRLQLANDSAGIGVWEWDIQSGELVWDKWMYSLYGISESQFSGAYEAWVNSVHKDDIDDAKTQLDNAIKGKAVYKPEFRVTHPNGDIKTLKASAEVIRDSKGRALKVIGVNYDVTDRVEAMKTLTEAKKAAEKAVKAKSDFLANMSHEIRTPMNAILGALQLLKGAKLSPDLKTVLRNAVFSARSLLTIINDILDYSKIEANNLQLEDVQFSITETLESIKYDLDPIVSCKPIAFTVNRAQNLSEYWVGDLVRVKQVILNLTSNAVKFTEKGYVELNVYCYFDNKKEGLFIEIIDTGIGMTQEATQRVFERFEQADKSTTRKYGGTGLGMSITTNLIKMMHGTIDIQSTLDEGTKVTVFLPLKPVDFVSNTQIVRALSAPNLEGKAILVAEDNPINKVVIDSMLKPTKAHIMIVENGKQAVEIAQNQQFDLVLMDIHMPIMDGLEAQSILKERVPHLPVIALTANVMKEDIEKYLSRGFLAHIAKPIEMNSLYGTLNYHLLGNKSN</sequence>
<dbReference type="FunFam" id="1.10.287.130:FF:000002">
    <property type="entry name" value="Two-component osmosensing histidine kinase"/>
    <property type="match status" value="1"/>
</dbReference>
<dbReference type="SUPFAM" id="SSF52172">
    <property type="entry name" value="CheY-like"/>
    <property type="match status" value="1"/>
</dbReference>
<protein>
    <recommendedName>
        <fullName evidence="10">Sensory/regulatory protein RpfC</fullName>
        <ecNumber evidence="2">2.7.13.3</ecNumber>
    </recommendedName>
</protein>
<dbReference type="SUPFAM" id="SSF55874">
    <property type="entry name" value="ATPase domain of HSP90 chaperone/DNA topoisomerase II/histidine kinase"/>
    <property type="match status" value="1"/>
</dbReference>
<dbReference type="PROSITE" id="PS50109">
    <property type="entry name" value="HIS_KIN"/>
    <property type="match status" value="1"/>
</dbReference>
<reference evidence="16 17" key="1">
    <citation type="submission" date="2018-01" db="EMBL/GenBank/DDBJ databases">
        <title>Co-occurrence of chitin degradation, pigmentation and bioactivity in marine Pseudoalteromonas.</title>
        <authorList>
            <person name="Paulsen S."/>
            <person name="Gram L."/>
            <person name="Machado H."/>
        </authorList>
    </citation>
    <scope>NUCLEOTIDE SEQUENCE [LARGE SCALE GENOMIC DNA]</scope>
    <source>
        <strain evidence="16 17">S3663</strain>
    </source>
</reference>
<comment type="subunit">
    <text evidence="9">At low DSF concentrations, interacts with RpfF.</text>
</comment>
<keyword evidence="6 16" id="KW-0418">Kinase</keyword>
<comment type="caution">
    <text evidence="16">The sequence shown here is derived from an EMBL/GenBank/DDBJ whole genome shotgun (WGS) entry which is preliminary data.</text>
</comment>
<comment type="catalytic activity">
    <reaction evidence="1">
        <text>ATP + protein L-histidine = ADP + protein N-phospho-L-histidine.</text>
        <dbReference type="EC" id="2.7.13.3"/>
    </reaction>
</comment>
<dbReference type="InterPro" id="IPR003594">
    <property type="entry name" value="HATPase_dom"/>
</dbReference>
<dbReference type="PROSITE" id="PS50110">
    <property type="entry name" value="RESPONSE_REGULATORY"/>
    <property type="match status" value="1"/>
</dbReference>
<dbReference type="SMART" id="SM00387">
    <property type="entry name" value="HATPase_c"/>
    <property type="match status" value="1"/>
</dbReference>
<organism evidence="16 17">
    <name type="scientific">Pseudoalteromonas phenolica</name>
    <dbReference type="NCBI Taxonomy" id="161398"/>
    <lineage>
        <taxon>Bacteria</taxon>
        <taxon>Pseudomonadati</taxon>
        <taxon>Pseudomonadota</taxon>
        <taxon>Gammaproteobacteria</taxon>
        <taxon>Alteromonadales</taxon>
        <taxon>Pseudoalteromonadaceae</taxon>
        <taxon>Pseudoalteromonas</taxon>
    </lineage>
</organism>
<evidence type="ECO:0000256" key="2">
    <source>
        <dbReference type="ARBA" id="ARBA00012438"/>
    </source>
</evidence>
<dbReference type="InterPro" id="IPR001610">
    <property type="entry name" value="PAC"/>
</dbReference>
<dbReference type="InterPro" id="IPR003661">
    <property type="entry name" value="HisK_dim/P_dom"/>
</dbReference>
<name>A0A5R9Q2M2_9GAMM</name>
<dbReference type="InterPro" id="IPR036890">
    <property type="entry name" value="HATPase_C_sf"/>
</dbReference>
<keyword evidence="8" id="KW-0902">Two-component regulatory system</keyword>
<keyword evidence="7" id="KW-0067">ATP-binding</keyword>
<evidence type="ECO:0000256" key="6">
    <source>
        <dbReference type="ARBA" id="ARBA00022777"/>
    </source>
</evidence>
<keyword evidence="3 11" id="KW-0597">Phosphoprotein</keyword>
<evidence type="ECO:0000256" key="3">
    <source>
        <dbReference type="ARBA" id="ARBA00022553"/>
    </source>
</evidence>
<dbReference type="InterPro" id="IPR000700">
    <property type="entry name" value="PAS-assoc_C"/>
</dbReference>
<feature type="domain" description="PAC" evidence="15">
    <location>
        <begin position="378"/>
        <end position="430"/>
    </location>
</feature>
<feature type="modified residue" description="4-aspartylphosphate" evidence="11">
    <location>
        <position position="739"/>
    </location>
</feature>
<dbReference type="RefSeq" id="WP_138482191.1">
    <property type="nucleotide sequence ID" value="NZ_PPSW01000021.1"/>
</dbReference>
<evidence type="ECO:0000259" key="14">
    <source>
        <dbReference type="PROSITE" id="PS50110"/>
    </source>
</evidence>
<feature type="domain" description="PAC" evidence="15">
    <location>
        <begin position="244"/>
        <end position="295"/>
    </location>
</feature>
<dbReference type="InterPro" id="IPR011006">
    <property type="entry name" value="CheY-like_superfamily"/>
</dbReference>
<dbReference type="PANTHER" id="PTHR45339">
    <property type="entry name" value="HYBRID SIGNAL TRANSDUCTION HISTIDINE KINASE J"/>
    <property type="match status" value="1"/>
</dbReference>
<proteinExistence type="predicted"/>
<dbReference type="Pfam" id="PF13426">
    <property type="entry name" value="PAS_9"/>
    <property type="match status" value="2"/>
</dbReference>